<evidence type="ECO:0000259" key="2">
    <source>
        <dbReference type="PROSITE" id="PS50181"/>
    </source>
</evidence>
<accession>A0AAN9MEW1</accession>
<dbReference type="PROSITE" id="PS50181">
    <property type="entry name" value="FBOX"/>
    <property type="match status" value="1"/>
</dbReference>
<evidence type="ECO:0000313" key="3">
    <source>
        <dbReference type="EMBL" id="KAK7353395.1"/>
    </source>
</evidence>
<dbReference type="EMBL" id="JAYMYR010000007">
    <property type="protein sequence ID" value="KAK7353395.1"/>
    <property type="molecule type" value="Genomic_DNA"/>
</dbReference>
<keyword evidence="4" id="KW-1185">Reference proteome</keyword>
<dbReference type="GO" id="GO:0019005">
    <property type="term" value="C:SCF ubiquitin ligase complex"/>
    <property type="evidence" value="ECO:0007669"/>
    <property type="project" value="UniProtKB-UniRule"/>
</dbReference>
<dbReference type="Proteomes" id="UP001374584">
    <property type="component" value="Unassembled WGS sequence"/>
</dbReference>
<dbReference type="PANTHER" id="PTHR12874">
    <property type="entry name" value="F-BOX ONLY PROTEIN 48-RELATED"/>
    <property type="match status" value="1"/>
</dbReference>
<comment type="pathway">
    <text evidence="1">Protein modification; protein ubiquitination.</text>
</comment>
<proteinExistence type="predicted"/>
<dbReference type="GO" id="GO:0005737">
    <property type="term" value="C:cytoplasm"/>
    <property type="evidence" value="ECO:0007669"/>
    <property type="project" value="TreeGrafter"/>
</dbReference>
<comment type="caution">
    <text evidence="3">The sequence shown here is derived from an EMBL/GenBank/DDBJ whole genome shotgun (WGS) entry which is preliminary data.</text>
</comment>
<dbReference type="PANTHER" id="PTHR12874:SF26">
    <property type="entry name" value="F-BOX PROTEIN"/>
    <property type="match status" value="1"/>
</dbReference>
<reference evidence="3 4" key="1">
    <citation type="submission" date="2024-01" db="EMBL/GenBank/DDBJ databases">
        <title>The genomes of 5 underutilized Papilionoideae crops provide insights into root nodulation and disease resistanc.</title>
        <authorList>
            <person name="Jiang F."/>
        </authorList>
    </citation>
    <scope>NUCLEOTIDE SEQUENCE [LARGE SCALE GENOMIC DNA]</scope>
    <source>
        <strain evidence="3">JINMINGXINNONG_FW02</strain>
        <tissue evidence="3">Leaves</tissue>
    </source>
</reference>
<dbReference type="GO" id="GO:0005634">
    <property type="term" value="C:nucleus"/>
    <property type="evidence" value="ECO:0007669"/>
    <property type="project" value="UniProtKB-SubCell"/>
</dbReference>
<keyword evidence="1" id="KW-0539">Nucleus</keyword>
<dbReference type="InterPro" id="IPR001810">
    <property type="entry name" value="F-box_dom"/>
</dbReference>
<comment type="subcellular location">
    <subcellularLocation>
        <location evidence="1">Nucleus</location>
    </subcellularLocation>
</comment>
<dbReference type="SMART" id="SM00256">
    <property type="entry name" value="FBOX"/>
    <property type="match status" value="1"/>
</dbReference>
<dbReference type="Gene3D" id="1.20.1280.50">
    <property type="match status" value="1"/>
</dbReference>
<dbReference type="AlphaFoldDB" id="A0AAN9MEW1"/>
<evidence type="ECO:0000256" key="1">
    <source>
        <dbReference type="RuleBase" id="RU369085"/>
    </source>
</evidence>
<dbReference type="InterPro" id="IPR036047">
    <property type="entry name" value="F-box-like_dom_sf"/>
</dbReference>
<feature type="domain" description="F-box" evidence="2">
    <location>
        <begin position="23"/>
        <end position="69"/>
    </location>
</feature>
<name>A0AAN9MEW1_PHACN</name>
<evidence type="ECO:0000313" key="4">
    <source>
        <dbReference type="Proteomes" id="UP001374584"/>
    </source>
</evidence>
<organism evidence="3 4">
    <name type="scientific">Phaseolus coccineus</name>
    <name type="common">Scarlet runner bean</name>
    <name type="synonym">Phaseolus multiflorus</name>
    <dbReference type="NCBI Taxonomy" id="3886"/>
    <lineage>
        <taxon>Eukaryota</taxon>
        <taxon>Viridiplantae</taxon>
        <taxon>Streptophyta</taxon>
        <taxon>Embryophyta</taxon>
        <taxon>Tracheophyta</taxon>
        <taxon>Spermatophyta</taxon>
        <taxon>Magnoliopsida</taxon>
        <taxon>eudicotyledons</taxon>
        <taxon>Gunneridae</taxon>
        <taxon>Pentapetalae</taxon>
        <taxon>rosids</taxon>
        <taxon>fabids</taxon>
        <taxon>Fabales</taxon>
        <taxon>Fabaceae</taxon>
        <taxon>Papilionoideae</taxon>
        <taxon>50 kb inversion clade</taxon>
        <taxon>NPAAA clade</taxon>
        <taxon>indigoferoid/millettioid clade</taxon>
        <taxon>Phaseoleae</taxon>
        <taxon>Phaseolus</taxon>
    </lineage>
</organism>
<dbReference type="GO" id="GO:0031146">
    <property type="term" value="P:SCF-dependent proteasomal ubiquitin-dependent protein catabolic process"/>
    <property type="evidence" value="ECO:0007669"/>
    <property type="project" value="UniProtKB-UniRule"/>
</dbReference>
<keyword evidence="1" id="KW-0833">Ubl conjugation pathway</keyword>
<dbReference type="SUPFAM" id="SSF81383">
    <property type="entry name" value="F-box domain"/>
    <property type="match status" value="1"/>
</dbReference>
<comment type="function">
    <text evidence="1">Acts as a component of a SCF E3 ubiquitin ligase complexes.</text>
</comment>
<gene>
    <name evidence="3" type="ORF">VNO80_18842</name>
</gene>
<dbReference type="Pfam" id="PF12937">
    <property type="entry name" value="F-box-like"/>
    <property type="match status" value="1"/>
</dbReference>
<comment type="subunit">
    <text evidence="1">Component of the SCF-type E3 ligase complex.</text>
</comment>
<dbReference type="GO" id="GO:0016567">
    <property type="term" value="P:protein ubiquitination"/>
    <property type="evidence" value="ECO:0007669"/>
    <property type="project" value="UniProtKB-UniRule"/>
</dbReference>
<protein>
    <recommendedName>
        <fullName evidence="1">F-box protein</fullName>
    </recommendedName>
</protein>
<sequence length="187" mass="21562">MDGWLRERVASKRQHIPTRENKLSKMERLPVEICMKIFGLLDYYHLAVAQQVCRKWKLVGSDNGLWSNLFKERWGEDDSAFYAPIGSKSWKDVYEVQDRCDRIGVGLKIIREGTDYYLVHQGEIQRHLGSRKNQGKETGHSCHSEIDFIGESSLAEERSSRGILDKILFFIGDLEVASAEAKRTRVT</sequence>